<dbReference type="KEGG" id="sesp:BN6_14580"/>
<name>K0JSD9_SACES</name>
<dbReference type="InterPro" id="IPR012296">
    <property type="entry name" value="Nuclease_put_TT1808"/>
</dbReference>
<evidence type="ECO:0000313" key="2">
    <source>
        <dbReference type="EMBL" id="CCH28781.1"/>
    </source>
</evidence>
<gene>
    <name evidence="2" type="ordered locus">BN6_14580</name>
</gene>
<dbReference type="OrthoDB" id="9799703at2"/>
<evidence type="ECO:0000313" key="3">
    <source>
        <dbReference type="Proteomes" id="UP000006281"/>
    </source>
</evidence>
<dbReference type="STRING" id="1179773.BN6_14580"/>
<dbReference type="CDD" id="cd06260">
    <property type="entry name" value="DUF820-like"/>
    <property type="match status" value="1"/>
</dbReference>
<dbReference type="HOGENOM" id="CLU_1757496_0_0_11"/>
<dbReference type="Gene3D" id="3.90.1570.10">
    <property type="entry name" value="tt1808, chain A"/>
    <property type="match status" value="1"/>
</dbReference>
<dbReference type="Pfam" id="PF05685">
    <property type="entry name" value="Uma2"/>
    <property type="match status" value="1"/>
</dbReference>
<sequence length="148" mass="15559">MTVGSGPSAWRAGLRVAAALEAACPPGLVVVPAPFAVRASRADGVWPDVLVVRDEKSTEVLSPVAPLLVVDVVPPGCAVDDANARKSAYERMGVECYWRVDPVTSLVTVCELDDDGRYGPVTEVAGTEVFDAVRPFPVRIVAGGSARR</sequence>
<dbReference type="InterPro" id="IPR011335">
    <property type="entry name" value="Restrct_endonuc-II-like"/>
</dbReference>
<accession>K0JSD9</accession>
<dbReference type="Proteomes" id="UP000006281">
    <property type="component" value="Chromosome"/>
</dbReference>
<dbReference type="InterPro" id="IPR008538">
    <property type="entry name" value="Uma2"/>
</dbReference>
<feature type="domain" description="Putative restriction endonuclease" evidence="1">
    <location>
        <begin position="5"/>
        <end position="137"/>
    </location>
</feature>
<keyword evidence="3" id="KW-1185">Reference proteome</keyword>
<proteinExistence type="predicted"/>
<dbReference type="SUPFAM" id="SSF52980">
    <property type="entry name" value="Restriction endonuclease-like"/>
    <property type="match status" value="1"/>
</dbReference>
<dbReference type="EMBL" id="HE804045">
    <property type="protein sequence ID" value="CCH28781.1"/>
    <property type="molecule type" value="Genomic_DNA"/>
</dbReference>
<organism evidence="2 3">
    <name type="scientific">Saccharothrix espanaensis (strain ATCC 51144 / DSM 44229 / JCM 9112 / NBRC 15066 / NRRL 15764)</name>
    <dbReference type="NCBI Taxonomy" id="1179773"/>
    <lineage>
        <taxon>Bacteria</taxon>
        <taxon>Bacillati</taxon>
        <taxon>Actinomycetota</taxon>
        <taxon>Actinomycetes</taxon>
        <taxon>Pseudonocardiales</taxon>
        <taxon>Pseudonocardiaceae</taxon>
        <taxon>Saccharothrix</taxon>
    </lineage>
</organism>
<dbReference type="RefSeq" id="WP_015098894.1">
    <property type="nucleotide sequence ID" value="NC_019673.1"/>
</dbReference>
<evidence type="ECO:0000259" key="1">
    <source>
        <dbReference type="Pfam" id="PF05685"/>
    </source>
</evidence>
<dbReference type="BioCyc" id="SESP1179773:BN6_RS07150-MONOMER"/>
<protein>
    <recommendedName>
        <fullName evidence="1">Putative restriction endonuclease domain-containing protein</fullName>
    </recommendedName>
</protein>
<dbReference type="eggNOG" id="COG4636">
    <property type="taxonomic scope" value="Bacteria"/>
</dbReference>
<dbReference type="PATRIC" id="fig|1179773.3.peg.1461"/>
<reference evidence="2 3" key="1">
    <citation type="journal article" date="2012" name="BMC Genomics">
        <title>Complete genome sequence of Saccharothrix espanaensis DSM 44229T and comparison to the other completely sequenced Pseudonocardiaceae.</title>
        <authorList>
            <person name="Strobel T."/>
            <person name="Al-Dilaimi A."/>
            <person name="Blom J."/>
            <person name="Gessner A."/>
            <person name="Kalinowski J."/>
            <person name="Luzhetska M."/>
            <person name="Puhler A."/>
            <person name="Szczepanowski R."/>
            <person name="Bechthold A."/>
            <person name="Ruckert C."/>
        </authorList>
    </citation>
    <scope>NUCLEOTIDE SEQUENCE [LARGE SCALE GENOMIC DNA]</scope>
    <source>
        <strain evidence="3">ATCC 51144 / DSM 44229 / JCM 9112 / NBRC 15066 / NRRL 15764</strain>
    </source>
</reference>
<dbReference type="AlphaFoldDB" id="K0JSD9"/>